<dbReference type="OrthoDB" id="3870305at2"/>
<keyword evidence="1" id="KW-1133">Transmembrane helix</keyword>
<evidence type="ECO:0000256" key="1">
    <source>
        <dbReference type="SAM" id="Phobius"/>
    </source>
</evidence>
<proteinExistence type="predicted"/>
<feature type="transmembrane region" description="Helical" evidence="1">
    <location>
        <begin position="52"/>
        <end position="74"/>
    </location>
</feature>
<accession>A0A543CTM3</accession>
<name>A0A543CTM3_9ACTN</name>
<keyword evidence="1" id="KW-0812">Transmembrane</keyword>
<reference evidence="2 3" key="1">
    <citation type="submission" date="2019-06" db="EMBL/GenBank/DDBJ databases">
        <title>Sequencing the genomes of 1000 actinobacteria strains.</title>
        <authorList>
            <person name="Klenk H.-P."/>
        </authorList>
    </citation>
    <scope>NUCLEOTIDE SEQUENCE [LARGE SCALE GENOMIC DNA]</scope>
    <source>
        <strain evidence="2 3">DSM 102200</strain>
    </source>
</reference>
<keyword evidence="3" id="KW-1185">Reference proteome</keyword>
<dbReference type="RefSeq" id="WP_141960016.1">
    <property type="nucleotide sequence ID" value="NZ_VFOZ01000001.1"/>
</dbReference>
<dbReference type="AlphaFoldDB" id="A0A543CTM3"/>
<evidence type="ECO:0000313" key="2">
    <source>
        <dbReference type="EMBL" id="TQM00460.1"/>
    </source>
</evidence>
<protein>
    <recommendedName>
        <fullName evidence="4">Intracellular septation protein A</fullName>
    </recommendedName>
</protein>
<comment type="caution">
    <text evidence="2">The sequence shown here is derived from an EMBL/GenBank/DDBJ whole genome shotgun (WGS) entry which is preliminary data.</text>
</comment>
<gene>
    <name evidence="2" type="ORF">FB559_6173</name>
</gene>
<evidence type="ECO:0000313" key="3">
    <source>
        <dbReference type="Proteomes" id="UP000316096"/>
    </source>
</evidence>
<dbReference type="Proteomes" id="UP000316096">
    <property type="component" value="Unassembled WGS sequence"/>
</dbReference>
<sequence length="199" mass="21565">MVLRTLLGCAPFVACGVISVFTNWRIGTVIALSLSLVLLLDNRRRGNSLGEAFIETSAAVFCAIAMVISFAAPQAPLREFIAALSAGWQALTAWLSLVLQRPFTLGAQLRSVPRPRWPRHPLYRWHLRASVIWAAAFTVTAGILGMVESATTGSEGLQSLIEVAGYLIPALVVLRYEMTLRRTDTAPVHGGNGTRPAVR</sequence>
<feature type="transmembrane region" description="Helical" evidence="1">
    <location>
        <begin position="125"/>
        <end position="144"/>
    </location>
</feature>
<evidence type="ECO:0008006" key="4">
    <source>
        <dbReference type="Google" id="ProtNLM"/>
    </source>
</evidence>
<dbReference type="EMBL" id="VFOZ01000001">
    <property type="protein sequence ID" value="TQM00460.1"/>
    <property type="molecule type" value="Genomic_DNA"/>
</dbReference>
<keyword evidence="1" id="KW-0472">Membrane</keyword>
<feature type="transmembrane region" description="Helical" evidence="1">
    <location>
        <begin position="156"/>
        <end position="174"/>
    </location>
</feature>
<organism evidence="2 3">
    <name type="scientific">Actinoallomurus bryophytorum</name>
    <dbReference type="NCBI Taxonomy" id="1490222"/>
    <lineage>
        <taxon>Bacteria</taxon>
        <taxon>Bacillati</taxon>
        <taxon>Actinomycetota</taxon>
        <taxon>Actinomycetes</taxon>
        <taxon>Streptosporangiales</taxon>
        <taxon>Thermomonosporaceae</taxon>
        <taxon>Actinoallomurus</taxon>
    </lineage>
</organism>